<dbReference type="RefSeq" id="WP_346581208.1">
    <property type="nucleotide sequence ID" value="NZ_JBDJLH010000002.1"/>
</dbReference>
<gene>
    <name evidence="1" type="ORF">ABE541_10240</name>
</gene>
<sequence>MMSRIYPSRLLAIFSIIFLFFSCKKSDVKQELLSNGLSIIATDGHVAISGYRSFVGEVSTVYWLDGLKIDATTFIKNIPNGTFYRKAIDDKSRINFEYKNKSGAKESYQMDQGSFLLDTVMYYYKNNVKVKMNSDSVGVLRTMTMYNDKPLFAGMYGKVSGNFGGSSLAIGKPFYWNGVSTPEELPLPSKGIFKEVTAIFQGSANTVYIGGNCGFPVYWKNKELVVLDERYGEVLQITQSNNDIYAVGLINKHQSNSTGHTACYWKNGVLHELEDNAQASGIFINGEDVYVTGSTGDVPVNYKPCYWKNGVRVDLPTS</sequence>
<reference evidence="1 2" key="1">
    <citation type="submission" date="2024-04" db="EMBL/GenBank/DDBJ databases">
        <title>WGS of bacteria from Torrens River.</title>
        <authorList>
            <person name="Wyrsch E.R."/>
            <person name="Drigo B."/>
        </authorList>
    </citation>
    <scope>NUCLEOTIDE SEQUENCE [LARGE SCALE GENOMIC DNA]</scope>
    <source>
        <strain evidence="1 2">TWI391</strain>
    </source>
</reference>
<organism evidence="1 2">
    <name type="scientific">Sphingobacterium kitahiroshimense</name>
    <dbReference type="NCBI Taxonomy" id="470446"/>
    <lineage>
        <taxon>Bacteria</taxon>
        <taxon>Pseudomonadati</taxon>
        <taxon>Bacteroidota</taxon>
        <taxon>Sphingobacteriia</taxon>
        <taxon>Sphingobacteriales</taxon>
        <taxon>Sphingobacteriaceae</taxon>
        <taxon>Sphingobacterium</taxon>
    </lineage>
</organism>
<evidence type="ECO:0000313" key="1">
    <source>
        <dbReference type="EMBL" id="MEN5377641.1"/>
    </source>
</evidence>
<keyword evidence="2" id="KW-1185">Reference proteome</keyword>
<evidence type="ECO:0000313" key="2">
    <source>
        <dbReference type="Proteomes" id="UP001409291"/>
    </source>
</evidence>
<name>A0ABV0BSE9_9SPHI</name>
<proteinExistence type="predicted"/>
<dbReference type="PROSITE" id="PS51257">
    <property type="entry name" value="PROKAR_LIPOPROTEIN"/>
    <property type="match status" value="1"/>
</dbReference>
<dbReference type="Proteomes" id="UP001409291">
    <property type="component" value="Unassembled WGS sequence"/>
</dbReference>
<comment type="caution">
    <text evidence="1">The sequence shown here is derived from an EMBL/GenBank/DDBJ whole genome shotgun (WGS) entry which is preliminary data.</text>
</comment>
<dbReference type="EMBL" id="JBDJNQ010000004">
    <property type="protein sequence ID" value="MEN5377641.1"/>
    <property type="molecule type" value="Genomic_DNA"/>
</dbReference>
<accession>A0ABV0BSE9</accession>
<protein>
    <submittedName>
        <fullName evidence="1">Uncharacterized protein</fullName>
    </submittedName>
</protein>